<accession>A0A8X7RZW6</accession>
<dbReference type="Gene3D" id="3.40.50.1110">
    <property type="entry name" value="SGNH hydrolase"/>
    <property type="match status" value="2"/>
</dbReference>
<dbReference type="InterPro" id="IPR051058">
    <property type="entry name" value="GDSL_Est/Lipase"/>
</dbReference>
<evidence type="ECO:0000256" key="2">
    <source>
        <dbReference type="ARBA" id="ARBA00022801"/>
    </source>
</evidence>
<keyword evidence="2" id="KW-0378">Hydrolase</keyword>
<dbReference type="InterPro" id="IPR036514">
    <property type="entry name" value="SGNH_hydro_sf"/>
</dbReference>
<dbReference type="AlphaFoldDB" id="A0A8X7RZW6"/>
<comment type="similarity">
    <text evidence="1">Belongs to the 'GDSL' lipolytic enzyme family.</text>
</comment>
<proteinExistence type="inferred from homology"/>
<dbReference type="GO" id="GO:0016788">
    <property type="term" value="F:hydrolase activity, acting on ester bonds"/>
    <property type="evidence" value="ECO:0007669"/>
    <property type="project" value="InterPro"/>
</dbReference>
<comment type="caution">
    <text evidence="5">The sequence shown here is derived from an EMBL/GenBank/DDBJ whole genome shotgun (WGS) entry which is preliminary data.</text>
</comment>
<keyword evidence="6" id="KW-1185">Reference proteome</keyword>
<gene>
    <name evidence="5" type="ORF">Bca52824_043811</name>
</gene>
<dbReference type="Proteomes" id="UP000886595">
    <property type="component" value="Unassembled WGS sequence"/>
</dbReference>
<dbReference type="OrthoDB" id="1600564at2759"/>
<evidence type="ECO:0000313" key="6">
    <source>
        <dbReference type="Proteomes" id="UP000886595"/>
    </source>
</evidence>
<reference evidence="5 6" key="1">
    <citation type="submission" date="2020-02" db="EMBL/GenBank/DDBJ databases">
        <authorList>
            <person name="Ma Q."/>
            <person name="Huang Y."/>
            <person name="Song X."/>
            <person name="Pei D."/>
        </authorList>
    </citation>
    <scope>NUCLEOTIDE SEQUENCE [LARGE SCALE GENOMIC DNA]</scope>
    <source>
        <strain evidence="5">Sxm20200214</strain>
        <tissue evidence="5">Leaf</tissue>
    </source>
</reference>
<evidence type="ECO:0000313" key="5">
    <source>
        <dbReference type="EMBL" id="KAG2297142.1"/>
    </source>
</evidence>
<dbReference type="PANTHER" id="PTHR45648">
    <property type="entry name" value="GDSL LIPASE/ACYLHYDROLASE FAMILY PROTEIN (AFU_ORTHOLOGUE AFUA_4G14700)"/>
    <property type="match status" value="1"/>
</dbReference>
<evidence type="ECO:0008006" key="7">
    <source>
        <dbReference type="Google" id="ProtNLM"/>
    </source>
</evidence>
<dbReference type="InterPro" id="IPR001087">
    <property type="entry name" value="GDSL"/>
</dbReference>
<dbReference type="Pfam" id="PF00657">
    <property type="entry name" value="Lipase_GDSL"/>
    <property type="match status" value="1"/>
</dbReference>
<organism evidence="5 6">
    <name type="scientific">Brassica carinata</name>
    <name type="common">Ethiopian mustard</name>
    <name type="synonym">Abyssinian cabbage</name>
    <dbReference type="NCBI Taxonomy" id="52824"/>
    <lineage>
        <taxon>Eukaryota</taxon>
        <taxon>Viridiplantae</taxon>
        <taxon>Streptophyta</taxon>
        <taxon>Embryophyta</taxon>
        <taxon>Tracheophyta</taxon>
        <taxon>Spermatophyta</taxon>
        <taxon>Magnoliopsida</taxon>
        <taxon>eudicotyledons</taxon>
        <taxon>Gunneridae</taxon>
        <taxon>Pentapetalae</taxon>
        <taxon>rosids</taxon>
        <taxon>malvids</taxon>
        <taxon>Brassicales</taxon>
        <taxon>Brassicaceae</taxon>
        <taxon>Brassiceae</taxon>
        <taxon>Brassica</taxon>
    </lineage>
</organism>
<dbReference type="PANTHER" id="PTHR45648:SF122">
    <property type="match status" value="1"/>
</dbReference>
<dbReference type="EMBL" id="JAAMPC010000009">
    <property type="protein sequence ID" value="KAG2297142.1"/>
    <property type="molecule type" value="Genomic_DNA"/>
</dbReference>
<evidence type="ECO:0000256" key="1">
    <source>
        <dbReference type="ARBA" id="ARBA00008668"/>
    </source>
</evidence>
<evidence type="ECO:0000256" key="4">
    <source>
        <dbReference type="ARBA" id="ARBA00023098"/>
    </source>
</evidence>
<evidence type="ECO:0000256" key="3">
    <source>
        <dbReference type="ARBA" id="ARBA00022963"/>
    </source>
</evidence>
<name>A0A8X7RZW6_BRACI</name>
<protein>
    <recommendedName>
        <fullName evidence="7">GDSL esterase/lipase At5g55050-like</fullName>
    </recommendedName>
</protein>
<sequence length="380" mass="42622">MADKLKEQLKRLHDTGARRFLIVGVAQIGCTPGQRAKNSMHECDEEANTWGSLYNEALVKMLQQLKEELGSSMTYSYFDNFNSLHDIVTNPARYAEKIGLPLPPPYLSLRGLLKWRKRESAAVTGVNFASGGAGIFDGSSQFPGQAIPLSQQMKHWLSIHKALTRKLGRSKAQIHLSKSLFVMVIGSNDLLNYIRSSQLRRKSTPQQYTQSVVDRFKAQFKTVQETGSRRFLILGVAELGCMPSRREKNSTTHECNKEANMLASLYNKALIKMLQQLKEELKSSMAYSYFDMFNSVHDIVSNPTHYGFSDVTSACCGSGVLNAELPCFPVSNLCSDRTKYLFWDRYGHPTEAAARTIVNFVLSEDTQYSSPLTLTQLVSS</sequence>
<keyword evidence="3" id="KW-0442">Lipid degradation</keyword>
<keyword evidence="4" id="KW-0443">Lipid metabolism</keyword>
<dbReference type="GO" id="GO:0016042">
    <property type="term" value="P:lipid catabolic process"/>
    <property type="evidence" value="ECO:0007669"/>
    <property type="project" value="UniProtKB-KW"/>
</dbReference>